<evidence type="ECO:0000313" key="3">
    <source>
        <dbReference type="Proteomes" id="UP000250241"/>
    </source>
</evidence>
<dbReference type="Pfam" id="PF01541">
    <property type="entry name" value="GIY-YIG"/>
    <property type="match status" value="1"/>
</dbReference>
<dbReference type="PANTHER" id="PTHR30562">
    <property type="entry name" value="UVRC/OXIDOREDUCTASE"/>
    <property type="match status" value="1"/>
</dbReference>
<dbReference type="PROSITE" id="PS50164">
    <property type="entry name" value="GIY_YIG"/>
    <property type="match status" value="1"/>
</dbReference>
<organism evidence="2 3">
    <name type="scientific">Rothia aeria</name>
    <dbReference type="NCBI Taxonomy" id="172042"/>
    <lineage>
        <taxon>Bacteria</taxon>
        <taxon>Bacillati</taxon>
        <taxon>Actinomycetota</taxon>
        <taxon>Actinomycetes</taxon>
        <taxon>Micrococcales</taxon>
        <taxon>Micrococcaceae</taxon>
        <taxon>Rothia</taxon>
    </lineage>
</organism>
<dbReference type="InterPro" id="IPR047296">
    <property type="entry name" value="GIY-YIG_UvrC_Cho"/>
</dbReference>
<proteinExistence type="predicted"/>
<dbReference type="InterPro" id="IPR035901">
    <property type="entry name" value="GIY-YIG_endonuc_sf"/>
</dbReference>
<dbReference type="InterPro" id="IPR050066">
    <property type="entry name" value="UvrABC_protein_C"/>
</dbReference>
<dbReference type="InterPro" id="IPR000305">
    <property type="entry name" value="GIY-YIG_endonuc"/>
</dbReference>
<dbReference type="CDD" id="cd10434">
    <property type="entry name" value="GIY-YIG_UvrC_Cho"/>
    <property type="match status" value="1"/>
</dbReference>
<gene>
    <name evidence="2" type="ORF">RA11412_1701</name>
</gene>
<name>A0A2Z5R0F0_9MICC</name>
<accession>A0A2Z5R0F0</accession>
<dbReference type="GO" id="GO:0006289">
    <property type="term" value="P:nucleotide-excision repair"/>
    <property type="evidence" value="ECO:0007669"/>
    <property type="project" value="InterPro"/>
</dbReference>
<dbReference type="Proteomes" id="UP000250241">
    <property type="component" value="Chromosome"/>
</dbReference>
<dbReference type="KEGG" id="raj:RA11412_1701"/>
<dbReference type="EMBL" id="AP017895">
    <property type="protein sequence ID" value="BAV88000.1"/>
    <property type="molecule type" value="Genomic_DNA"/>
</dbReference>
<dbReference type="AlphaFoldDB" id="A0A2Z5R0F0"/>
<reference evidence="2 3" key="1">
    <citation type="submission" date="2016-10" db="EMBL/GenBank/DDBJ databases">
        <title>Genome sequence of Rothia aeria strain JCM11412.</title>
        <authorList>
            <person name="Nambu T."/>
        </authorList>
    </citation>
    <scope>NUCLEOTIDE SEQUENCE [LARGE SCALE GENOMIC DNA]</scope>
    <source>
        <strain evidence="2 3">JCM 11412</strain>
    </source>
</reference>
<keyword evidence="3" id="KW-1185">Reference proteome</keyword>
<protein>
    <submittedName>
        <fullName evidence="2">Excinuclease ABC subunit C</fullName>
    </submittedName>
</protein>
<evidence type="ECO:0000259" key="1">
    <source>
        <dbReference type="PROSITE" id="PS50164"/>
    </source>
</evidence>
<dbReference type="GO" id="GO:0009380">
    <property type="term" value="C:excinuclease repair complex"/>
    <property type="evidence" value="ECO:0007669"/>
    <property type="project" value="TreeGrafter"/>
</dbReference>
<dbReference type="PANTHER" id="PTHR30562:SF1">
    <property type="entry name" value="UVRABC SYSTEM PROTEIN C"/>
    <property type="match status" value="1"/>
</dbReference>
<sequence length="52" mass="5882">MADPRSYRPAAGDIPTEPGVYRFRDEHGRVVYVGKAKNLRNRLNSYFAALNA</sequence>
<dbReference type="SUPFAM" id="SSF82771">
    <property type="entry name" value="GIY-YIG endonuclease"/>
    <property type="match status" value="1"/>
</dbReference>
<dbReference type="Gene3D" id="3.40.1440.10">
    <property type="entry name" value="GIY-YIG endonuclease"/>
    <property type="match status" value="1"/>
</dbReference>
<evidence type="ECO:0000313" key="2">
    <source>
        <dbReference type="EMBL" id="BAV88000.1"/>
    </source>
</evidence>
<feature type="domain" description="GIY-YIG" evidence="1">
    <location>
        <begin position="16"/>
        <end position="52"/>
    </location>
</feature>